<evidence type="ECO:0000256" key="3">
    <source>
        <dbReference type="PROSITE-ProRule" id="PRU00023"/>
    </source>
</evidence>
<dbReference type="Gene3D" id="1.25.40.20">
    <property type="entry name" value="Ankyrin repeat-containing domain"/>
    <property type="match status" value="2"/>
</dbReference>
<feature type="repeat" description="ANK" evidence="3">
    <location>
        <begin position="55"/>
        <end position="87"/>
    </location>
</feature>
<dbReference type="InterPro" id="IPR002110">
    <property type="entry name" value="Ankyrin_rpt"/>
</dbReference>
<feature type="repeat" description="ANK" evidence="3">
    <location>
        <begin position="155"/>
        <end position="187"/>
    </location>
</feature>
<dbReference type="GeneID" id="126882268"/>
<feature type="repeat" description="ANK" evidence="3">
    <location>
        <begin position="122"/>
        <end position="154"/>
    </location>
</feature>
<dbReference type="Pfam" id="PF00023">
    <property type="entry name" value="Ank"/>
    <property type="match status" value="1"/>
</dbReference>
<dbReference type="EnsemblMetazoa" id="XM_050647102.1">
    <property type="protein sequence ID" value="XP_050503059.1"/>
    <property type="gene ID" value="LOC126882268"/>
</dbReference>
<dbReference type="SMART" id="SM00248">
    <property type="entry name" value="ANK"/>
    <property type="match status" value="9"/>
</dbReference>
<dbReference type="Proteomes" id="UP001652700">
    <property type="component" value="Unplaced"/>
</dbReference>
<dbReference type="InterPro" id="IPR036770">
    <property type="entry name" value="Ankyrin_rpt-contain_sf"/>
</dbReference>
<keyword evidence="1" id="KW-0677">Repeat</keyword>
<evidence type="ECO:0008006" key="6">
    <source>
        <dbReference type="Google" id="ProtNLM"/>
    </source>
</evidence>
<dbReference type="PROSITE" id="PS50297">
    <property type="entry name" value="ANK_REP_REGION"/>
    <property type="match status" value="8"/>
</dbReference>
<dbReference type="PRINTS" id="PR01415">
    <property type="entry name" value="ANKYRIN"/>
</dbReference>
<dbReference type="PANTHER" id="PTHR24198">
    <property type="entry name" value="ANKYRIN REPEAT AND PROTEIN KINASE DOMAIN-CONTAINING PROTEIN"/>
    <property type="match status" value="1"/>
</dbReference>
<keyword evidence="5" id="KW-1185">Reference proteome</keyword>
<evidence type="ECO:0000313" key="4">
    <source>
        <dbReference type="EnsemblMetazoa" id="XP_050503059.1"/>
    </source>
</evidence>
<evidence type="ECO:0000256" key="1">
    <source>
        <dbReference type="ARBA" id="ARBA00022737"/>
    </source>
</evidence>
<reference evidence="4" key="1">
    <citation type="submission" date="2025-05" db="UniProtKB">
        <authorList>
            <consortium name="EnsemblMetazoa"/>
        </authorList>
    </citation>
    <scope>IDENTIFICATION</scope>
</reference>
<name>A0ABM5JYP8_DIAVI</name>
<sequence>MKQKPKQIPFQLHLATKSGNIRKVRRLIESGRQRERKSRLEEKRRLEKINEVNSEGFTALHIALEFNRIDVAKYLLAQGAHVNNIENPREKSLLHIATENNNLEMIRLFTEAGANMQCKDRYGCMPIHVAARFGYIEIIKYFVEQGIYVDIMNNYKNTPLQIAADNDHFEVVDYLLLNNANVDLRDRHNKGSIHYAVLGWNVEIVHRLIEKGVDINIRDSEGLTPLLEACAQGTLEIVQLLLENGAVYNLEESPIHYSHSPFHAAVKFNHIEIVKYIISIGVAVDFSTSHGYTLLHVACGVDYNPGIVKFLLENGADVNKKTTDKATPLYFAISKYPRIETAELLILSGADLKQAGYKGMSPLSIVIRKASHDLPNLPQWRALAQVIYRYTVLIYNPIQIFVPYGCHFVEELRQYSKDCQKEIQSMMSVIIKNSNVSLYQIICDSNKGGAFIKYLRNDNIKNELQNIKDYLEDFSIYVNIHPLLQLRVKEGFKRMELLTGADLIMKKIAPQLPSEIRYTILEYLNMTDLKTVIKLDLSK</sequence>
<proteinExistence type="predicted"/>
<feature type="repeat" description="ANK" evidence="3">
    <location>
        <begin position="257"/>
        <end position="289"/>
    </location>
</feature>
<dbReference type="Pfam" id="PF12796">
    <property type="entry name" value="Ank_2"/>
    <property type="match status" value="3"/>
</dbReference>
<feature type="repeat" description="ANK" evidence="3">
    <location>
        <begin position="188"/>
        <end position="220"/>
    </location>
</feature>
<organism evidence="4 5">
    <name type="scientific">Diabrotica virgifera virgifera</name>
    <name type="common">western corn rootworm</name>
    <dbReference type="NCBI Taxonomy" id="50390"/>
    <lineage>
        <taxon>Eukaryota</taxon>
        <taxon>Metazoa</taxon>
        <taxon>Ecdysozoa</taxon>
        <taxon>Arthropoda</taxon>
        <taxon>Hexapoda</taxon>
        <taxon>Insecta</taxon>
        <taxon>Pterygota</taxon>
        <taxon>Neoptera</taxon>
        <taxon>Endopterygota</taxon>
        <taxon>Coleoptera</taxon>
        <taxon>Polyphaga</taxon>
        <taxon>Cucujiformia</taxon>
        <taxon>Chrysomeloidea</taxon>
        <taxon>Chrysomelidae</taxon>
        <taxon>Galerucinae</taxon>
        <taxon>Diabroticina</taxon>
        <taxon>Diabroticites</taxon>
        <taxon>Diabrotica</taxon>
    </lineage>
</organism>
<keyword evidence="2 3" id="KW-0040">ANK repeat</keyword>
<accession>A0ABM5JYP8</accession>
<protein>
    <recommendedName>
        <fullName evidence="6">Ankyrin-3-like</fullName>
    </recommendedName>
</protein>
<feature type="repeat" description="ANK" evidence="3">
    <location>
        <begin position="221"/>
        <end position="253"/>
    </location>
</feature>
<dbReference type="PROSITE" id="PS50088">
    <property type="entry name" value="ANK_REPEAT"/>
    <property type="match status" value="8"/>
</dbReference>
<evidence type="ECO:0000256" key="2">
    <source>
        <dbReference type="ARBA" id="ARBA00023043"/>
    </source>
</evidence>
<dbReference type="SUPFAM" id="SSF48403">
    <property type="entry name" value="Ankyrin repeat"/>
    <property type="match status" value="1"/>
</dbReference>
<feature type="repeat" description="ANK" evidence="3">
    <location>
        <begin position="89"/>
        <end position="121"/>
    </location>
</feature>
<evidence type="ECO:0000313" key="5">
    <source>
        <dbReference type="Proteomes" id="UP001652700"/>
    </source>
</evidence>
<dbReference type="PANTHER" id="PTHR24198:SF165">
    <property type="entry name" value="ANKYRIN REPEAT-CONTAINING PROTEIN-RELATED"/>
    <property type="match status" value="1"/>
</dbReference>
<feature type="repeat" description="ANK" evidence="3">
    <location>
        <begin position="290"/>
        <end position="323"/>
    </location>
</feature>
<dbReference type="RefSeq" id="XP_050503059.1">
    <property type="nucleotide sequence ID" value="XM_050647102.1"/>
</dbReference>